<dbReference type="AlphaFoldDB" id="A0A1F6UWQ1"/>
<accession>A0A1F6UWQ1</accession>
<gene>
    <name evidence="1" type="ORF">A2645_00520</name>
</gene>
<organism evidence="1 2">
    <name type="scientific">Candidatus Nomurabacteria bacterium RIFCSPHIGHO2_01_FULL_39_9</name>
    <dbReference type="NCBI Taxonomy" id="1801735"/>
    <lineage>
        <taxon>Bacteria</taxon>
        <taxon>Candidatus Nomuraibacteriota</taxon>
    </lineage>
</organism>
<dbReference type="Proteomes" id="UP000182253">
    <property type="component" value="Unassembled WGS sequence"/>
</dbReference>
<evidence type="ECO:0000313" key="2">
    <source>
        <dbReference type="Proteomes" id="UP000182253"/>
    </source>
</evidence>
<dbReference type="EMBL" id="MFTL01000007">
    <property type="protein sequence ID" value="OGI61837.1"/>
    <property type="molecule type" value="Genomic_DNA"/>
</dbReference>
<evidence type="ECO:0000313" key="1">
    <source>
        <dbReference type="EMBL" id="OGI61837.1"/>
    </source>
</evidence>
<name>A0A1F6UWQ1_9BACT</name>
<protein>
    <submittedName>
        <fullName evidence="1">Uncharacterized protein</fullName>
    </submittedName>
</protein>
<proteinExistence type="predicted"/>
<sequence length="265" mass="30207">MTTTITKTDTNAIPAIKKVTTASELAQIFDQIATGFKVRGGKKIGLTELALAGQKADKAIDAIREIFKNGELAVVKNIWDITKVDLKYKLAFIDDIELDMELVKHLELRGDFIAKGFMSFHNLEKVEITPYSKHINHFDSDVANRLHELILTLPIEYAKECIMKLEVKALYLLCGNEAMAYIADDQRNGSDFFCATMAGSKSPVPREMPLTLWLQENMPDVFEIVVTELFNPNWSELREMFYELYRRNQAQLGDNDQTIEEYLNS</sequence>
<comment type="caution">
    <text evidence="1">The sequence shown here is derived from an EMBL/GenBank/DDBJ whole genome shotgun (WGS) entry which is preliminary data.</text>
</comment>
<reference evidence="1 2" key="1">
    <citation type="journal article" date="2016" name="Nat. Commun.">
        <title>Thousands of microbial genomes shed light on interconnected biogeochemical processes in an aquifer system.</title>
        <authorList>
            <person name="Anantharaman K."/>
            <person name="Brown C.T."/>
            <person name="Hug L.A."/>
            <person name="Sharon I."/>
            <person name="Castelle C.J."/>
            <person name="Probst A.J."/>
            <person name="Thomas B.C."/>
            <person name="Singh A."/>
            <person name="Wilkins M.J."/>
            <person name="Karaoz U."/>
            <person name="Brodie E.L."/>
            <person name="Williams K.H."/>
            <person name="Hubbard S.S."/>
            <person name="Banfield J.F."/>
        </authorList>
    </citation>
    <scope>NUCLEOTIDE SEQUENCE [LARGE SCALE GENOMIC DNA]</scope>
</reference>